<protein>
    <submittedName>
        <fullName evidence="2 3">Uncharacterized protein</fullName>
    </submittedName>
</protein>
<dbReference type="EnsemblPlants" id="Pp3c2_4610V3.3">
    <property type="protein sequence ID" value="Pp3c2_4610V3.3"/>
    <property type="gene ID" value="Pp3c2_4610"/>
</dbReference>
<keyword evidence="1" id="KW-0812">Transmembrane</keyword>
<feature type="transmembrane region" description="Helical" evidence="1">
    <location>
        <begin position="32"/>
        <end position="57"/>
    </location>
</feature>
<dbReference type="EnsemblPlants" id="Pp3c2_4610V3.1">
    <property type="protein sequence ID" value="Pp3c2_4610V3.1"/>
    <property type="gene ID" value="Pp3c2_4610"/>
</dbReference>
<evidence type="ECO:0000313" key="2">
    <source>
        <dbReference type="EMBL" id="PNR59425.1"/>
    </source>
</evidence>
<dbReference type="KEGG" id="ppp:112294265"/>
<reference evidence="2 4" key="2">
    <citation type="journal article" date="2018" name="Plant J.">
        <title>The Physcomitrella patens chromosome-scale assembly reveals moss genome structure and evolution.</title>
        <authorList>
            <person name="Lang D."/>
            <person name="Ullrich K.K."/>
            <person name="Murat F."/>
            <person name="Fuchs J."/>
            <person name="Jenkins J."/>
            <person name="Haas F.B."/>
            <person name="Piednoel M."/>
            <person name="Gundlach H."/>
            <person name="Van Bel M."/>
            <person name="Meyberg R."/>
            <person name="Vives C."/>
            <person name="Morata J."/>
            <person name="Symeonidi A."/>
            <person name="Hiss M."/>
            <person name="Muchero W."/>
            <person name="Kamisugi Y."/>
            <person name="Saleh O."/>
            <person name="Blanc G."/>
            <person name="Decker E.L."/>
            <person name="van Gessel N."/>
            <person name="Grimwood J."/>
            <person name="Hayes R.D."/>
            <person name="Graham S.W."/>
            <person name="Gunter L.E."/>
            <person name="McDaniel S.F."/>
            <person name="Hoernstein S.N.W."/>
            <person name="Larsson A."/>
            <person name="Li F.W."/>
            <person name="Perroud P.F."/>
            <person name="Phillips J."/>
            <person name="Ranjan P."/>
            <person name="Rokshar D.S."/>
            <person name="Rothfels C.J."/>
            <person name="Schneider L."/>
            <person name="Shu S."/>
            <person name="Stevenson D.W."/>
            <person name="Thummler F."/>
            <person name="Tillich M."/>
            <person name="Villarreal Aguilar J.C."/>
            <person name="Widiez T."/>
            <person name="Wong G.K."/>
            <person name="Wymore A."/>
            <person name="Zhang Y."/>
            <person name="Zimmer A.D."/>
            <person name="Quatrano R.S."/>
            <person name="Mayer K.F.X."/>
            <person name="Goodstein D."/>
            <person name="Casacuberta J.M."/>
            <person name="Vandepoele K."/>
            <person name="Reski R."/>
            <person name="Cuming A.C."/>
            <person name="Tuskan G.A."/>
            <person name="Maumus F."/>
            <person name="Salse J."/>
            <person name="Schmutz J."/>
            <person name="Rensing S.A."/>
        </authorList>
    </citation>
    <scope>NUCLEOTIDE SEQUENCE [LARGE SCALE GENOMIC DNA]</scope>
    <source>
        <strain evidence="3 4">cv. Gransden 2004</strain>
    </source>
</reference>
<proteinExistence type="predicted"/>
<organism evidence="2">
    <name type="scientific">Physcomitrium patens</name>
    <name type="common">Spreading-leaved earth moss</name>
    <name type="synonym">Physcomitrella patens</name>
    <dbReference type="NCBI Taxonomy" id="3218"/>
    <lineage>
        <taxon>Eukaryota</taxon>
        <taxon>Viridiplantae</taxon>
        <taxon>Streptophyta</taxon>
        <taxon>Embryophyta</taxon>
        <taxon>Bryophyta</taxon>
        <taxon>Bryophytina</taxon>
        <taxon>Bryopsida</taxon>
        <taxon>Funariidae</taxon>
        <taxon>Funariales</taxon>
        <taxon>Funariaceae</taxon>
        <taxon>Physcomitrium</taxon>
    </lineage>
</organism>
<dbReference type="FunCoup" id="A0A2K1L076">
    <property type="interactions" value="863"/>
</dbReference>
<evidence type="ECO:0000256" key="1">
    <source>
        <dbReference type="SAM" id="Phobius"/>
    </source>
</evidence>
<dbReference type="STRING" id="3218.A0A2K1L076"/>
<dbReference type="Gramene" id="Pp3c2_4610V3.1">
    <property type="protein sequence ID" value="Pp3c2_4610V3.1"/>
    <property type="gene ID" value="Pp3c2_4610"/>
</dbReference>
<dbReference type="OrthoDB" id="1916950at2759"/>
<dbReference type="Proteomes" id="UP000006727">
    <property type="component" value="Chromosome 2"/>
</dbReference>
<name>A0A2K1L076_PHYPA</name>
<dbReference type="EnsemblPlants" id="Pp3c2_4610V3.2">
    <property type="protein sequence ID" value="Pp3c2_4610V3.2"/>
    <property type="gene ID" value="Pp3c2_4610"/>
</dbReference>
<keyword evidence="1" id="KW-0472">Membrane</keyword>
<dbReference type="PaxDb" id="3218-PP1S7_248V6.1"/>
<evidence type="ECO:0000313" key="4">
    <source>
        <dbReference type="Proteomes" id="UP000006727"/>
    </source>
</evidence>
<dbReference type="RefSeq" id="XP_024400330.1">
    <property type="nucleotide sequence ID" value="XM_024544562.2"/>
</dbReference>
<sequence length="224" mass="24538">MPRCSGATAWCDHYDVLQTCAVVLLYMQVGCAFVGSLGVVHTGIVLANLALALFALIAIESGSQSLGRAYAGFLSLSLLLDIVWFCLFANEIRDFWNDTQLGKFGALSVKLTFWMQVSGSGLRLISSFLWCQMYRLGTDSETLGPQGPVDFGRRTPIFASFNLDDPTLGDDTESEVLGGSIYDTATFSSLFENFSRQDYPDIENNGHMSEDESSLQKPLIYCGS</sequence>
<dbReference type="GeneID" id="112294265"/>
<reference evidence="3" key="3">
    <citation type="submission" date="2020-12" db="UniProtKB">
        <authorList>
            <consortium name="EnsemblPlants"/>
        </authorList>
    </citation>
    <scope>IDENTIFICATION</scope>
</reference>
<dbReference type="PANTHER" id="PTHR35471">
    <property type="entry name" value="OS07G0223700 PROTEIN"/>
    <property type="match status" value="1"/>
</dbReference>
<dbReference type="PANTHER" id="PTHR35471:SF1">
    <property type="entry name" value="OS07G0223700 PROTEIN"/>
    <property type="match status" value="1"/>
</dbReference>
<dbReference type="Gramene" id="Pp3c2_4610V3.3">
    <property type="protein sequence ID" value="Pp3c2_4610V3.3"/>
    <property type="gene ID" value="Pp3c2_4610"/>
</dbReference>
<reference evidence="2 4" key="1">
    <citation type="journal article" date="2008" name="Science">
        <title>The Physcomitrella genome reveals evolutionary insights into the conquest of land by plants.</title>
        <authorList>
            <person name="Rensing S."/>
            <person name="Lang D."/>
            <person name="Zimmer A."/>
            <person name="Terry A."/>
            <person name="Salamov A."/>
            <person name="Shapiro H."/>
            <person name="Nishiyama T."/>
            <person name="Perroud P.-F."/>
            <person name="Lindquist E."/>
            <person name="Kamisugi Y."/>
            <person name="Tanahashi T."/>
            <person name="Sakakibara K."/>
            <person name="Fujita T."/>
            <person name="Oishi K."/>
            <person name="Shin-I T."/>
            <person name="Kuroki Y."/>
            <person name="Toyoda A."/>
            <person name="Suzuki Y."/>
            <person name="Hashimoto A."/>
            <person name="Yamaguchi K."/>
            <person name="Sugano A."/>
            <person name="Kohara Y."/>
            <person name="Fujiyama A."/>
            <person name="Anterola A."/>
            <person name="Aoki S."/>
            <person name="Ashton N."/>
            <person name="Barbazuk W.B."/>
            <person name="Barker E."/>
            <person name="Bennetzen J."/>
            <person name="Bezanilla M."/>
            <person name="Blankenship R."/>
            <person name="Cho S.H."/>
            <person name="Dutcher S."/>
            <person name="Estelle M."/>
            <person name="Fawcett J.A."/>
            <person name="Gundlach H."/>
            <person name="Hanada K."/>
            <person name="Heyl A."/>
            <person name="Hicks K.A."/>
            <person name="Hugh J."/>
            <person name="Lohr M."/>
            <person name="Mayer K."/>
            <person name="Melkozernov A."/>
            <person name="Murata T."/>
            <person name="Nelson D."/>
            <person name="Pils B."/>
            <person name="Prigge M."/>
            <person name="Reiss B."/>
            <person name="Renner T."/>
            <person name="Rombauts S."/>
            <person name="Rushton P."/>
            <person name="Sanderfoot A."/>
            <person name="Schween G."/>
            <person name="Shiu S.-H."/>
            <person name="Stueber K."/>
            <person name="Theodoulou F.L."/>
            <person name="Tu H."/>
            <person name="Van de Peer Y."/>
            <person name="Verrier P.J."/>
            <person name="Waters E."/>
            <person name="Wood A."/>
            <person name="Yang L."/>
            <person name="Cove D."/>
            <person name="Cuming A."/>
            <person name="Hasebe M."/>
            <person name="Lucas S."/>
            <person name="Mishler D.B."/>
            <person name="Reski R."/>
            <person name="Grigoriev I."/>
            <person name="Quatrano R.S."/>
            <person name="Boore J.L."/>
        </authorList>
    </citation>
    <scope>NUCLEOTIDE SEQUENCE [LARGE SCALE GENOMIC DNA]</scope>
    <source>
        <strain evidence="3 4">cv. Gransden 2004</strain>
    </source>
</reference>
<evidence type="ECO:0000313" key="3">
    <source>
        <dbReference type="EnsemblPlants" id="Pp3c2_4610V3.1"/>
    </source>
</evidence>
<keyword evidence="4" id="KW-1185">Reference proteome</keyword>
<accession>A0A2K1L076</accession>
<keyword evidence="1" id="KW-1133">Transmembrane helix</keyword>
<feature type="transmembrane region" description="Helical" evidence="1">
    <location>
        <begin position="69"/>
        <end position="92"/>
    </location>
</feature>
<dbReference type="AlphaFoldDB" id="A0A2K1L076"/>
<gene>
    <name evidence="3" type="primary">LOC112294265</name>
    <name evidence="2" type="ORF">PHYPA_002216</name>
</gene>
<dbReference type="Gramene" id="Pp3c2_4610V3.2">
    <property type="protein sequence ID" value="Pp3c2_4610V3.2"/>
    <property type="gene ID" value="Pp3c2_4610"/>
</dbReference>
<dbReference type="EMBL" id="ABEU02000002">
    <property type="protein sequence ID" value="PNR59425.1"/>
    <property type="molecule type" value="Genomic_DNA"/>
</dbReference>